<dbReference type="PANTHER" id="PTHR14659:SF1">
    <property type="entry name" value="ALPHA- AND GAMMA-ADAPTIN-BINDING PROTEIN P34"/>
    <property type="match status" value="1"/>
</dbReference>
<dbReference type="OrthoDB" id="10261384at2759"/>
<dbReference type="AlphaFoldDB" id="A0A9Q0R7V5"/>
<proteinExistence type="predicted"/>
<keyword evidence="4" id="KW-1185">Reference proteome</keyword>
<dbReference type="OMA" id="HEPNEEY"/>
<keyword evidence="1" id="KW-0175">Coiled coil</keyword>
<evidence type="ECO:0000256" key="2">
    <source>
        <dbReference type="SAM" id="MobiDB-lite"/>
    </source>
</evidence>
<dbReference type="SUPFAM" id="SSF52540">
    <property type="entry name" value="P-loop containing nucleoside triphosphate hydrolases"/>
    <property type="match status" value="1"/>
</dbReference>
<protein>
    <submittedName>
        <fullName evidence="3">Alpha- and gamma-adaptin-binding protein p34</fullName>
    </submittedName>
</protein>
<comment type="caution">
    <text evidence="3">The sequence shown here is derived from an EMBL/GenBank/DDBJ whole genome shotgun (WGS) entry which is preliminary data.</text>
</comment>
<feature type="region of interest" description="Disordered" evidence="2">
    <location>
        <begin position="397"/>
        <end position="419"/>
    </location>
</feature>
<dbReference type="Proteomes" id="UP001149090">
    <property type="component" value="Unassembled WGS sequence"/>
</dbReference>
<feature type="compositionally biased region" description="Acidic residues" evidence="2">
    <location>
        <begin position="397"/>
        <end position="410"/>
    </location>
</feature>
<name>A0A9Q0R7V5_ANAIG</name>
<reference evidence="3" key="1">
    <citation type="submission" date="2022-10" db="EMBL/GenBank/DDBJ databases">
        <title>Novel sulphate-reducing endosymbionts in the free-living metamonad Anaeramoeba.</title>
        <authorList>
            <person name="Jerlstrom-Hultqvist J."/>
            <person name="Cepicka I."/>
            <person name="Gallot-Lavallee L."/>
            <person name="Salas-Leiva D."/>
            <person name="Curtis B.A."/>
            <person name="Zahonova K."/>
            <person name="Pipaliya S."/>
            <person name="Dacks J."/>
            <person name="Roger A.J."/>
        </authorList>
    </citation>
    <scope>NUCLEOTIDE SEQUENCE</scope>
    <source>
        <strain evidence="3">BMAN</strain>
    </source>
</reference>
<evidence type="ECO:0000256" key="1">
    <source>
        <dbReference type="SAM" id="Coils"/>
    </source>
</evidence>
<evidence type="ECO:0000313" key="4">
    <source>
        <dbReference type="Proteomes" id="UP001149090"/>
    </source>
</evidence>
<evidence type="ECO:0000313" key="3">
    <source>
        <dbReference type="EMBL" id="KAJ5069703.1"/>
    </source>
</evidence>
<sequence length="419" mass="49261">MLNKVLICGLNGVGKKTLLSDILNNSNNENVLEIENKYYSAKISFSILEINNIEKEKENYEEIQALILVYKNSKKNTIDDLIEWFNQNNQIFQLKTILCIGNHFENESVFSLDDKYIDYFIDNNIEHLSFDFINQNKKEENSQTKSLLNDQHEPNEEYANIGRLIECLETTQWNEMEMKDFRKKNRIKSNEINLNEINSNEINLNEFELNEKNLNEIKSNEIKSNEINSNEINSNEINSNEIKSNEINSNEINSNEIKSNEIKSNEIKSNEINSNEINSNEKNSNEINSNEKNSNEINSNEINSNELLNQNLQFESNFAEDVNDIDEFFREEFLKKNTEKKSIAEEDMEKQFDEFEKIMSDVLRFKELDKQMDFKTRQENATKIILELSKMMGFSDDDLDDDLDDLDDDQNQNQNQNKN</sequence>
<feature type="coiled-coil region" evidence="1">
    <location>
        <begin position="43"/>
        <end position="73"/>
    </location>
</feature>
<dbReference type="InterPro" id="IPR027417">
    <property type="entry name" value="P-loop_NTPase"/>
</dbReference>
<organism evidence="3 4">
    <name type="scientific">Anaeramoeba ignava</name>
    <name type="common">Anaerobic marine amoeba</name>
    <dbReference type="NCBI Taxonomy" id="1746090"/>
    <lineage>
        <taxon>Eukaryota</taxon>
        <taxon>Metamonada</taxon>
        <taxon>Anaeramoebidae</taxon>
        <taxon>Anaeramoeba</taxon>
    </lineage>
</organism>
<dbReference type="EMBL" id="JAPDFW010000103">
    <property type="protein sequence ID" value="KAJ5069703.1"/>
    <property type="molecule type" value="Genomic_DNA"/>
</dbReference>
<accession>A0A9Q0R7V5</accession>
<dbReference type="PANTHER" id="PTHR14659">
    <property type="entry name" value="ALPHA- AND GAMMA-ADAPTIN-BINDING PROTEIN P34"/>
    <property type="match status" value="1"/>
</dbReference>
<gene>
    <name evidence="3" type="ORF">M0811_02280</name>
</gene>
<dbReference type="InterPro" id="IPR019341">
    <property type="entry name" value="Alpha/Gamma-adaptin-bd_p34"/>
</dbReference>
<feature type="region of interest" description="Disordered" evidence="2">
    <location>
        <begin position="273"/>
        <end position="298"/>
    </location>
</feature>
<dbReference type="Gene3D" id="3.40.50.11960">
    <property type="match status" value="1"/>
</dbReference>